<keyword evidence="1" id="KW-0812">Transmembrane</keyword>
<keyword evidence="1" id="KW-0472">Membrane</keyword>
<feature type="transmembrane region" description="Helical" evidence="1">
    <location>
        <begin position="12"/>
        <end position="31"/>
    </location>
</feature>
<dbReference type="RefSeq" id="WP_092650437.1">
    <property type="nucleotide sequence ID" value="NZ_FOHA01000003.1"/>
</dbReference>
<protein>
    <submittedName>
        <fullName evidence="2">Uncharacterized protein</fullName>
    </submittedName>
</protein>
<organism evidence="2 3">
    <name type="scientific">Isobaculum melis</name>
    <dbReference type="NCBI Taxonomy" id="142588"/>
    <lineage>
        <taxon>Bacteria</taxon>
        <taxon>Bacillati</taxon>
        <taxon>Bacillota</taxon>
        <taxon>Bacilli</taxon>
        <taxon>Lactobacillales</taxon>
        <taxon>Carnobacteriaceae</taxon>
        <taxon>Isobaculum</taxon>
    </lineage>
</organism>
<proteinExistence type="predicted"/>
<keyword evidence="3" id="KW-1185">Reference proteome</keyword>
<name>A0A1H9R459_9LACT</name>
<dbReference type="AlphaFoldDB" id="A0A1H9R459"/>
<evidence type="ECO:0000313" key="3">
    <source>
        <dbReference type="Proteomes" id="UP000198948"/>
    </source>
</evidence>
<dbReference type="Proteomes" id="UP000198948">
    <property type="component" value="Unassembled WGS sequence"/>
</dbReference>
<gene>
    <name evidence="2" type="ORF">SAMN04488559_10336</name>
</gene>
<dbReference type="EMBL" id="FOHA01000003">
    <property type="protein sequence ID" value="SER67315.1"/>
    <property type="molecule type" value="Genomic_DNA"/>
</dbReference>
<evidence type="ECO:0000313" key="2">
    <source>
        <dbReference type="EMBL" id="SER67315.1"/>
    </source>
</evidence>
<sequence>MHIKSLGNKKTRLLILLGFILGIIVYGYWGFAQTENHPVSASGVYTGKVPSYYQEVGKTSDGLKLYSFENITGSSGENELLYRVHDGTYFHLAAADGEYEKAVLTVADISSEKPQPSIKGKPGSYTNDVLMDPVRSQCQHSI</sequence>
<keyword evidence="1" id="KW-1133">Transmembrane helix</keyword>
<reference evidence="2 3" key="1">
    <citation type="submission" date="2016-10" db="EMBL/GenBank/DDBJ databases">
        <authorList>
            <person name="de Groot N.N."/>
        </authorList>
    </citation>
    <scope>NUCLEOTIDE SEQUENCE [LARGE SCALE GENOMIC DNA]</scope>
    <source>
        <strain evidence="2 3">DSM 13760</strain>
    </source>
</reference>
<accession>A0A1H9R459</accession>
<evidence type="ECO:0000256" key="1">
    <source>
        <dbReference type="SAM" id="Phobius"/>
    </source>
</evidence>